<evidence type="ECO:0000256" key="3">
    <source>
        <dbReference type="ARBA" id="ARBA00023163"/>
    </source>
</evidence>
<protein>
    <submittedName>
        <fullName evidence="6">Fos-1</fullName>
    </submittedName>
</protein>
<dbReference type="PANTHER" id="PTHR23351:SF24">
    <property type="entry name" value="ACTIVATING TRANSCRIPTION FACTOR 3-RELATED"/>
    <property type="match status" value="1"/>
</dbReference>
<dbReference type="PROSITE" id="PS00036">
    <property type="entry name" value="BZIP_BASIC"/>
    <property type="match status" value="1"/>
</dbReference>
<dbReference type="GO" id="GO:0000978">
    <property type="term" value="F:RNA polymerase II cis-regulatory region sequence-specific DNA binding"/>
    <property type="evidence" value="ECO:0007669"/>
    <property type="project" value="TreeGrafter"/>
</dbReference>
<feature type="coiled-coil region" evidence="4">
    <location>
        <begin position="95"/>
        <end position="129"/>
    </location>
</feature>
<accession>I1ZI60</accession>
<name>I1ZI60_SCHMD</name>
<evidence type="ECO:0000259" key="5">
    <source>
        <dbReference type="PROSITE" id="PS50217"/>
    </source>
</evidence>
<evidence type="ECO:0000256" key="2">
    <source>
        <dbReference type="ARBA" id="ARBA00023125"/>
    </source>
</evidence>
<dbReference type="CDD" id="cd14699">
    <property type="entry name" value="bZIP_Fos_like"/>
    <property type="match status" value="1"/>
</dbReference>
<dbReference type="GO" id="GO:0005634">
    <property type="term" value="C:nucleus"/>
    <property type="evidence" value="ECO:0007669"/>
    <property type="project" value="TreeGrafter"/>
</dbReference>
<dbReference type="GO" id="GO:0000981">
    <property type="term" value="F:DNA-binding transcription factor activity, RNA polymerase II-specific"/>
    <property type="evidence" value="ECO:0007669"/>
    <property type="project" value="TreeGrafter"/>
</dbReference>
<dbReference type="EMBL" id="JX010471">
    <property type="protein sequence ID" value="AFJ24714.1"/>
    <property type="molecule type" value="mRNA"/>
</dbReference>
<reference evidence="6" key="1">
    <citation type="journal article" date="2012" name="Genes Dev.">
        <title>A molecular wound response program associated with regeneration initiation in planarians.</title>
        <authorList>
            <person name="Wenemoser D."/>
            <person name="Lapan S.W."/>
            <person name="Wilkinson A.W."/>
            <person name="Bell G.W."/>
            <person name="Reddien P.W."/>
        </authorList>
    </citation>
    <scope>NUCLEOTIDE SEQUENCE</scope>
    <source>
        <strain evidence="6">ClW4</strain>
    </source>
</reference>
<proteinExistence type="evidence at transcript level"/>
<evidence type="ECO:0000256" key="4">
    <source>
        <dbReference type="SAM" id="Coils"/>
    </source>
</evidence>
<sequence>MPESKNNNKENNNDMDELDIVVKSEPVTATKPFLNSHRTKNRGLTYENGRRNLKAERVSVEEMDRRAKRRERNRIAAAKCRERRQFQLDELQHQVEMLRSTEFNLQSTLKQLEAEEVELRSKLSNHNCVITESNNGEISILIPNHFNTTNKQFVPHNCNYPTTDIVYEATPVVVSSHSICRPRSLPVPCQNCSNATTDSFFDKTPSLDRIIARDDSLTPLLSPDTFTLLKGQLKTDNTPTTPIRTIDHKPNIKVNVKSESIDNMAFSWNHSIVDQLSMSCSETSNTQYLSTPTVDASFYGNESYSSQLNNQTRNSMDWNSH</sequence>
<dbReference type="Gene3D" id="1.20.5.170">
    <property type="match status" value="1"/>
</dbReference>
<dbReference type="AlphaFoldDB" id="I1ZI60"/>
<keyword evidence="4" id="KW-0175">Coiled coil</keyword>
<dbReference type="PANTHER" id="PTHR23351">
    <property type="entry name" value="FOS TRANSCRIPTION FACTOR-RELATED"/>
    <property type="match status" value="1"/>
</dbReference>
<dbReference type="PROSITE" id="PS50217">
    <property type="entry name" value="BZIP"/>
    <property type="match status" value="1"/>
</dbReference>
<dbReference type="OrthoDB" id="6279724at2759"/>
<dbReference type="SUPFAM" id="SSF57959">
    <property type="entry name" value="Leucine zipper domain"/>
    <property type="match status" value="1"/>
</dbReference>
<evidence type="ECO:0000313" key="6">
    <source>
        <dbReference type="EMBL" id="AFJ24714.1"/>
    </source>
</evidence>
<feature type="domain" description="BZIP" evidence="5">
    <location>
        <begin position="63"/>
        <end position="126"/>
    </location>
</feature>
<dbReference type="InterPro" id="IPR046347">
    <property type="entry name" value="bZIP_sf"/>
</dbReference>
<organism evidence="6">
    <name type="scientific">Schmidtea mediterranea</name>
    <name type="common">Freshwater planarian flatworm</name>
    <dbReference type="NCBI Taxonomy" id="79327"/>
    <lineage>
        <taxon>Eukaryota</taxon>
        <taxon>Metazoa</taxon>
        <taxon>Spiralia</taxon>
        <taxon>Lophotrochozoa</taxon>
        <taxon>Platyhelminthes</taxon>
        <taxon>Rhabditophora</taxon>
        <taxon>Seriata</taxon>
        <taxon>Tricladida</taxon>
        <taxon>Continenticola</taxon>
        <taxon>Geoplanoidea</taxon>
        <taxon>Dugesiidae</taxon>
        <taxon>Schmidtea</taxon>
    </lineage>
</organism>
<dbReference type="PRINTS" id="PR00042">
    <property type="entry name" value="LEUZIPPRFOS"/>
</dbReference>
<keyword evidence="1" id="KW-0805">Transcription regulation</keyword>
<dbReference type="InterPro" id="IPR004827">
    <property type="entry name" value="bZIP"/>
</dbReference>
<evidence type="ECO:0000256" key="1">
    <source>
        <dbReference type="ARBA" id="ARBA00023015"/>
    </source>
</evidence>
<keyword evidence="3" id="KW-0804">Transcription</keyword>
<keyword evidence="2" id="KW-0238">DNA-binding</keyword>
<dbReference type="InterPro" id="IPR000837">
    <property type="entry name" value="AP-1"/>
</dbReference>
<dbReference type="Pfam" id="PF00170">
    <property type="entry name" value="bZIP_1"/>
    <property type="match status" value="1"/>
</dbReference>
<dbReference type="SMART" id="SM00338">
    <property type="entry name" value="BRLZ"/>
    <property type="match status" value="1"/>
</dbReference>